<dbReference type="HOGENOM" id="CLU_065844_1_0_1"/>
<dbReference type="OrthoDB" id="1854899at2759"/>
<dbReference type="EMBL" id="HE576752">
    <property type="protein sequence ID" value="CCC66685.1"/>
    <property type="molecule type" value="Genomic_DNA"/>
</dbReference>
<dbReference type="GO" id="GO:0060261">
    <property type="term" value="P:positive regulation of transcription initiation by RNA polymerase II"/>
    <property type="evidence" value="ECO:0007669"/>
    <property type="project" value="EnsemblFungi"/>
</dbReference>
<evidence type="ECO:0000256" key="2">
    <source>
        <dbReference type="ARBA" id="ARBA00010743"/>
    </source>
</evidence>
<dbReference type="GO" id="GO:0070847">
    <property type="term" value="C:core mediator complex"/>
    <property type="evidence" value="ECO:0007669"/>
    <property type="project" value="EnsemblFungi"/>
</dbReference>
<comment type="similarity">
    <text evidence="2 4">Belongs to the Mediator complex subunit 20 family.</text>
</comment>
<reference evidence="5 6" key="1">
    <citation type="journal article" date="2011" name="Proc. Natl. Acad. Sci. U.S.A.">
        <title>Evolutionary erosion of yeast sex chromosomes by mating-type switching accidents.</title>
        <authorList>
            <person name="Gordon J.L."/>
            <person name="Armisen D."/>
            <person name="Proux-Wera E."/>
            <person name="Oheigeartaigh S.S."/>
            <person name="Byrne K.P."/>
            <person name="Wolfe K.H."/>
        </authorList>
    </citation>
    <scope>NUCLEOTIDE SEQUENCE [LARGE SCALE GENOMIC DNA]</scope>
    <source>
        <strain evidence="6">ATCC 76901 / BCRC 22586 / CBS 4309 / NBRC 1992 / NRRL Y-12630</strain>
    </source>
</reference>
<protein>
    <recommendedName>
        <fullName evidence="4">Mediator of RNA polymerase II transcription subunit 20</fullName>
    </recommendedName>
    <alternativeName>
        <fullName evidence="4">Mediator complex subunit 20</fullName>
    </alternativeName>
</protein>
<dbReference type="Pfam" id="PF08612">
    <property type="entry name" value="Med20"/>
    <property type="match status" value="1"/>
</dbReference>
<dbReference type="InterPro" id="IPR013921">
    <property type="entry name" value="Mediator_Med20"/>
</dbReference>
<dbReference type="RefSeq" id="XP_003673077.1">
    <property type="nucleotide sequence ID" value="XM_003673029.1"/>
</dbReference>
<dbReference type="Gene3D" id="3.30.310.180">
    <property type="match status" value="1"/>
</dbReference>
<dbReference type="InParanoid" id="G0V5E9"/>
<keyword evidence="4" id="KW-0010">Activator</keyword>
<evidence type="ECO:0000313" key="6">
    <source>
        <dbReference type="Proteomes" id="UP000001640"/>
    </source>
</evidence>
<comment type="subcellular location">
    <subcellularLocation>
        <location evidence="1 4">Nucleus</location>
    </subcellularLocation>
</comment>
<proteinExistence type="inferred from homology"/>
<dbReference type="FunCoup" id="G0V5E9">
    <property type="interactions" value="286"/>
</dbReference>
<dbReference type="GO" id="GO:0032968">
    <property type="term" value="P:positive regulation of transcription elongation by RNA polymerase II"/>
    <property type="evidence" value="ECO:0007669"/>
    <property type="project" value="EnsemblFungi"/>
</dbReference>
<dbReference type="GO" id="GO:0031669">
    <property type="term" value="P:cellular response to nutrient levels"/>
    <property type="evidence" value="ECO:0007669"/>
    <property type="project" value="EnsemblFungi"/>
</dbReference>
<gene>
    <name evidence="5" type="primary">NCAS0A01260</name>
    <name evidence="4" type="synonym">MED20</name>
    <name evidence="5" type="ordered locus">NCAS_0A01260</name>
</gene>
<keyword evidence="4" id="KW-0804">Transcription</keyword>
<dbReference type="GO" id="GO:0051123">
    <property type="term" value="P:RNA polymerase II preinitiation complex assembly"/>
    <property type="evidence" value="ECO:0007669"/>
    <property type="project" value="EnsemblFungi"/>
</dbReference>
<dbReference type="OMA" id="WTQRQSI"/>
<comment type="subunit">
    <text evidence="4">Component of the Mediator complex.</text>
</comment>
<dbReference type="GO" id="GO:0019904">
    <property type="term" value="F:protein domain specific binding"/>
    <property type="evidence" value="ECO:0007669"/>
    <property type="project" value="EnsemblFungi"/>
</dbReference>
<dbReference type="STRING" id="1064592.G0V5E9"/>
<keyword evidence="6" id="KW-1185">Reference proteome</keyword>
<name>G0V5E9_NAUCA</name>
<dbReference type="GO" id="GO:0016592">
    <property type="term" value="C:mediator complex"/>
    <property type="evidence" value="ECO:0007669"/>
    <property type="project" value="InterPro"/>
</dbReference>
<dbReference type="GeneID" id="96900175"/>
<dbReference type="eggNOG" id="ENOG502RXMU">
    <property type="taxonomic scope" value="Eukaryota"/>
</dbReference>
<keyword evidence="4" id="KW-0805">Transcription regulation</keyword>
<evidence type="ECO:0000256" key="4">
    <source>
        <dbReference type="RuleBase" id="RU364152"/>
    </source>
</evidence>
<evidence type="ECO:0000256" key="3">
    <source>
        <dbReference type="ARBA" id="ARBA00023242"/>
    </source>
</evidence>
<keyword evidence="3 4" id="KW-0539">Nucleus</keyword>
<evidence type="ECO:0000256" key="1">
    <source>
        <dbReference type="ARBA" id="ARBA00004123"/>
    </source>
</evidence>
<evidence type="ECO:0000313" key="5">
    <source>
        <dbReference type="EMBL" id="CCC66685.1"/>
    </source>
</evidence>
<dbReference type="Proteomes" id="UP000001640">
    <property type="component" value="Chromosome 1"/>
</dbReference>
<dbReference type="GO" id="GO:0001094">
    <property type="term" value="F:TFIID-class transcription factor complex binding"/>
    <property type="evidence" value="ECO:0007669"/>
    <property type="project" value="EnsemblFungi"/>
</dbReference>
<comment type="function">
    <text evidence="4">Component of the Mediator complex, a coactivator involved in the regulated transcription of nearly all RNA polymerase II-dependent genes. Mediator functions as a bridge to convey information from gene-specific regulatory proteins to the basal RNA polymerase II transcription machinery. Mediator is recruited to promoters by direct interactions with regulatory proteins and serves as a scaffold for the assembly of a functional preinitiation complex with RNA polymerase II and the general transcription factors.</text>
</comment>
<dbReference type="KEGG" id="ncs:NCAS_0A01260"/>
<dbReference type="GO" id="GO:0010688">
    <property type="term" value="P:negative regulation of ribosomal protein gene transcription by RNA polymerase II"/>
    <property type="evidence" value="ECO:0007669"/>
    <property type="project" value="EnsemblFungi"/>
</dbReference>
<reference key="2">
    <citation type="submission" date="2011-08" db="EMBL/GenBank/DDBJ databases">
        <title>Genome sequence of Naumovozyma castellii.</title>
        <authorList>
            <person name="Gordon J.L."/>
            <person name="Armisen D."/>
            <person name="Proux-Wera E."/>
            <person name="OhEigeartaigh S.S."/>
            <person name="Byrne K.P."/>
            <person name="Wolfe K.H."/>
        </authorList>
    </citation>
    <scope>NUCLEOTIDE SEQUENCE</scope>
    <source>
        <strain>Type strain:CBS 4309</strain>
    </source>
</reference>
<dbReference type="AlphaFoldDB" id="G0V5E9"/>
<dbReference type="GO" id="GO:0003713">
    <property type="term" value="F:transcription coactivator activity"/>
    <property type="evidence" value="ECO:0007669"/>
    <property type="project" value="EnsemblFungi"/>
</dbReference>
<accession>G0V5E9</accession>
<organism evidence="5 6">
    <name type="scientific">Naumovozyma castellii</name>
    <name type="common">Yeast</name>
    <name type="synonym">Saccharomyces castellii</name>
    <dbReference type="NCBI Taxonomy" id="27288"/>
    <lineage>
        <taxon>Eukaryota</taxon>
        <taxon>Fungi</taxon>
        <taxon>Dikarya</taxon>
        <taxon>Ascomycota</taxon>
        <taxon>Saccharomycotina</taxon>
        <taxon>Saccharomycetes</taxon>
        <taxon>Saccharomycetales</taxon>
        <taxon>Saccharomycetaceae</taxon>
        <taxon>Naumovozyma</taxon>
    </lineage>
</organism>
<sequence length="223" mass="24466">MQQTGNSKGRTAVMFVEGATPATLTAFKDLVANTLLSVLDSWSIDFKTFRCQIKTPDLPISKLMYSVTLSHHEKQTVLIKDNGLAVITSSGGSISGEDTDGTLESFDSLINTKLSNIWNQRQSIKGTAGETFLTMKGFIVRVVNLFSSTGFKGLLVECEEYRSHKTPDDANDDSFEQGIQTVQQLLESLDVGTVKVSRDTLETQQGSSILPDLAFQYVKVLEL</sequence>